<dbReference type="InterPro" id="IPR005835">
    <property type="entry name" value="NTP_transferase_dom"/>
</dbReference>
<accession>A0A2P1CZB8</accession>
<dbReference type="EMBL" id="MF741693">
    <property type="protein sequence ID" value="AVK43374.1"/>
    <property type="molecule type" value="Genomic_DNA"/>
</dbReference>
<dbReference type="CDD" id="cd04181">
    <property type="entry name" value="NTP_transferase"/>
    <property type="match status" value="1"/>
</dbReference>
<dbReference type="AlphaFoldDB" id="A0A2P1CZB8"/>
<dbReference type="InterPro" id="IPR050486">
    <property type="entry name" value="Mannose-1P_guanyltransferase"/>
</dbReference>
<dbReference type="Gene3D" id="2.160.10.10">
    <property type="entry name" value="Hexapeptide repeat proteins"/>
    <property type="match status" value="1"/>
</dbReference>
<evidence type="ECO:0000313" key="4">
    <source>
        <dbReference type="EMBL" id="AVK43374.1"/>
    </source>
</evidence>
<dbReference type="InterPro" id="IPR037538">
    <property type="entry name" value="CugP_cyano"/>
</dbReference>
<comment type="catalytic activity">
    <reaction evidence="2">
        <text>alpha-D-glucose 1-phosphate + UTP + H(+) = UDP-alpha-D-glucose + diphosphate</text>
        <dbReference type="Rhea" id="RHEA:19889"/>
        <dbReference type="ChEBI" id="CHEBI:15378"/>
        <dbReference type="ChEBI" id="CHEBI:33019"/>
        <dbReference type="ChEBI" id="CHEBI:46398"/>
        <dbReference type="ChEBI" id="CHEBI:58601"/>
        <dbReference type="ChEBI" id="CHEBI:58885"/>
        <dbReference type="EC" id="2.7.7.9"/>
    </reaction>
</comment>
<dbReference type="SUPFAM" id="SSF53448">
    <property type="entry name" value="Nucleotide-diphospho-sugar transferases"/>
    <property type="match status" value="1"/>
</dbReference>
<feature type="domain" description="Nucleotidyl transferase" evidence="3">
    <location>
        <begin position="2"/>
        <end position="244"/>
    </location>
</feature>
<gene>
    <name evidence="2" type="primary">cugP</name>
</gene>
<dbReference type="EC" id="2.7.7.9" evidence="2"/>
<comment type="similarity">
    <text evidence="2">Belongs to the CugP-type UDP-glucose pyrophosphorylase family.</text>
</comment>
<name>A0A2P1CZB8_9NOSO</name>
<dbReference type="InterPro" id="IPR029044">
    <property type="entry name" value="Nucleotide-diphossugar_trans"/>
</dbReference>
<evidence type="ECO:0000259" key="3">
    <source>
        <dbReference type="Pfam" id="PF00483"/>
    </source>
</evidence>
<keyword evidence="2" id="KW-0548">Nucleotidyltransferase</keyword>
<evidence type="ECO:0000256" key="2">
    <source>
        <dbReference type="HAMAP-Rule" id="MF_02085"/>
    </source>
</evidence>
<dbReference type="FunFam" id="3.90.550.10:FF:000013">
    <property type="entry name" value="mannose-1-phosphate guanyltransferase beta"/>
    <property type="match status" value="1"/>
</dbReference>
<evidence type="ECO:0000256" key="1">
    <source>
        <dbReference type="ARBA" id="ARBA00022679"/>
    </source>
</evidence>
<dbReference type="Pfam" id="PF00483">
    <property type="entry name" value="NTP_transferase"/>
    <property type="match status" value="1"/>
</dbReference>
<dbReference type="PANTHER" id="PTHR22572">
    <property type="entry name" value="SUGAR-1-PHOSPHATE GUANYL TRANSFERASE"/>
    <property type="match status" value="1"/>
</dbReference>
<keyword evidence="2" id="KW-0479">Metal-binding</keyword>
<dbReference type="GO" id="GO:0006011">
    <property type="term" value="P:UDP-alpha-D-glucose metabolic process"/>
    <property type="evidence" value="ECO:0007669"/>
    <property type="project" value="UniProtKB-UniRule"/>
</dbReference>
<comment type="function">
    <text evidence="2">Catalyzes the formation of UDP-glucose, from UTP and glucose 1-phosphate.</text>
</comment>
<sequence>MKAMILAAGKGTRVRPITYTIPKPMIPILQKPVMEFLLELLRQHGFDQIMVNVSHLAEEIENYFRDGQRFGVQIAYSFEGKIDDEGKLEGEAIGSAGGMRRIQDFSPFFDDTFVVLCGDALIDLDLTAAVKWHRAKGSIATIITKSVPKEEVSSYGVVVTDEEGRVKAFQEKPSTEEALSTNINTGIYIFEPEVFNYIPSDVEYDIGSQLFPKLVEIKAPFYAIPMDFEWVDIGKVPDYWRAIRGVLLGEIKNVQIPGHEVAPGIYTGLNVAVNWDKVDITGPVYIGGMTRIEDGAKIVGPAMIGPNCWICSGATVENSVIFEWSRLGPGVRLVDKLVFGRYCVDKTGAAIDVQAAALDWLITDARQTPPSHTPVERQAIEELLGTNAN</sequence>
<dbReference type="GO" id="GO:0000287">
    <property type="term" value="F:magnesium ion binding"/>
    <property type="evidence" value="ECO:0007669"/>
    <property type="project" value="UniProtKB-UniRule"/>
</dbReference>
<comment type="cofactor">
    <cofactor evidence="2">
        <name>Mg(2+)</name>
        <dbReference type="ChEBI" id="CHEBI:18420"/>
    </cofactor>
</comment>
<dbReference type="Gene3D" id="3.90.550.10">
    <property type="entry name" value="Spore Coat Polysaccharide Biosynthesis Protein SpsA, Chain A"/>
    <property type="match status" value="1"/>
</dbReference>
<dbReference type="GO" id="GO:0003983">
    <property type="term" value="F:UTP:glucose-1-phosphate uridylyltransferase activity"/>
    <property type="evidence" value="ECO:0007669"/>
    <property type="project" value="UniProtKB-UniRule"/>
</dbReference>
<protein>
    <recommendedName>
        <fullName evidence="2">UTP--glucose-1-phosphate uridylyltransferase</fullName>
        <ecNumber evidence="2">2.7.7.9</ecNumber>
    </recommendedName>
    <alternativeName>
        <fullName evidence="2">Cyanobacterial UDP-glucose pyrophosphorylase</fullName>
    </alternativeName>
    <alternativeName>
        <fullName evidence="2">UDP-glucose pyrophosphorylase</fullName>
        <shortName evidence="2">UDP-Glc PPase</shortName>
    </alternativeName>
</protein>
<dbReference type="GO" id="GO:0002134">
    <property type="term" value="F:UTP binding"/>
    <property type="evidence" value="ECO:0007669"/>
    <property type="project" value="UniProtKB-UniRule"/>
</dbReference>
<feature type="binding site" evidence="2">
    <location>
        <position position="119"/>
    </location>
    <ligand>
        <name>Mg(2+)</name>
        <dbReference type="ChEBI" id="CHEBI:18420"/>
    </ligand>
</feature>
<reference evidence="4" key="2">
    <citation type="submission" date="2018-04" db="EMBL/GenBank/DDBJ databases">
        <authorList>
            <person name="Go L.Y."/>
            <person name="Mitchell J.A."/>
        </authorList>
    </citation>
    <scope>NUCLEOTIDE SEQUENCE</scope>
    <source>
        <strain evidence="4">N135.9.1</strain>
    </source>
</reference>
<proteinExistence type="inferred from homology"/>
<reference evidence="4" key="1">
    <citation type="journal article" date="2017" name="ACS Chem. Biol.">
        <title>Simultaneous Production of Anabaenopeptins and Namalides by the Cyanobacterium Nostoc sp. CENA543.</title>
        <authorList>
            <person name="Shishido T.K."/>
            <person name="Jokela J."/>
            <person name="Fewer D.P."/>
            <person name="Wahlsten M."/>
            <person name="Fiore M.F."/>
            <person name="Sivonen K."/>
        </authorList>
    </citation>
    <scope>NUCLEOTIDE SEQUENCE</scope>
    <source>
        <strain evidence="4">N135.9.1</strain>
    </source>
</reference>
<keyword evidence="2" id="KW-0460">Magnesium</keyword>
<dbReference type="HAMAP" id="MF_02085">
    <property type="entry name" value="CugP_cyano"/>
    <property type="match status" value="1"/>
</dbReference>
<keyword evidence="1 2" id="KW-0808">Transferase</keyword>
<organism evidence="4">
    <name type="scientific">Nostoc sp. N135.9.1</name>
    <dbReference type="NCBI Taxonomy" id="2078587"/>
    <lineage>
        <taxon>Bacteria</taxon>
        <taxon>Bacillati</taxon>
        <taxon>Cyanobacteriota</taxon>
        <taxon>Cyanophyceae</taxon>
        <taxon>Nostocales</taxon>
        <taxon>Nostocaceae</taxon>
        <taxon>Nostoc</taxon>
    </lineage>
</organism>